<dbReference type="PANTHER" id="PTHR24153:SF0">
    <property type="entry name" value="ESPIN-LIKE PROTEIN"/>
    <property type="match status" value="1"/>
</dbReference>
<dbReference type="InterPro" id="IPR036770">
    <property type="entry name" value="Ankyrin_rpt-contain_sf"/>
</dbReference>
<dbReference type="Pfam" id="PF13637">
    <property type="entry name" value="Ank_4"/>
    <property type="match status" value="1"/>
</dbReference>
<evidence type="ECO:0000256" key="3">
    <source>
        <dbReference type="ARBA" id="ARBA00022740"/>
    </source>
</evidence>
<evidence type="ECO:0000256" key="1">
    <source>
        <dbReference type="ARBA" id="ARBA00004645"/>
    </source>
</evidence>
<accession>A0ABM3CDN3</accession>
<keyword evidence="7" id="KW-1185">Reference proteome</keyword>
<evidence type="ECO:0000256" key="5">
    <source>
        <dbReference type="PROSITE-ProRule" id="PRU00023"/>
    </source>
</evidence>
<feature type="compositionally biased region" description="Pro residues" evidence="6">
    <location>
        <begin position="401"/>
        <end position="410"/>
    </location>
</feature>
<dbReference type="RefSeq" id="XP_045544668.1">
    <property type="nucleotide sequence ID" value="XM_045688712.1"/>
</dbReference>
<feature type="repeat" description="ANK" evidence="5">
    <location>
        <begin position="105"/>
        <end position="137"/>
    </location>
</feature>
<feature type="region of interest" description="Disordered" evidence="6">
    <location>
        <begin position="387"/>
        <end position="423"/>
    </location>
</feature>
<dbReference type="PANTHER" id="PTHR24153">
    <property type="entry name" value="ESPIN"/>
    <property type="match status" value="1"/>
</dbReference>
<evidence type="ECO:0000313" key="8">
    <source>
        <dbReference type="RefSeq" id="XP_045544668.1"/>
    </source>
</evidence>
<gene>
    <name evidence="8" type="primary">espnla</name>
</gene>
<feature type="region of interest" description="Disordered" evidence="6">
    <location>
        <begin position="940"/>
        <end position="962"/>
    </location>
</feature>
<feature type="region of interest" description="Disordered" evidence="6">
    <location>
        <begin position="1007"/>
        <end position="1028"/>
    </location>
</feature>
<dbReference type="InterPro" id="IPR002110">
    <property type="entry name" value="Ankyrin_rpt"/>
</dbReference>
<feature type="compositionally biased region" description="Low complexity" evidence="6">
    <location>
        <begin position="411"/>
        <end position="423"/>
    </location>
</feature>
<name>A0ABM3CDN3_SALSA</name>
<dbReference type="GeneID" id="106560664"/>
<dbReference type="Gene3D" id="1.25.40.20">
    <property type="entry name" value="Ankyrin repeat-containing domain"/>
    <property type="match status" value="3"/>
</dbReference>
<dbReference type="PROSITE" id="PS50088">
    <property type="entry name" value="ANK_REPEAT"/>
    <property type="match status" value="4"/>
</dbReference>
<dbReference type="Pfam" id="PF12796">
    <property type="entry name" value="Ank_2"/>
    <property type="match status" value="3"/>
</dbReference>
<feature type="repeat" description="ANK" evidence="5">
    <location>
        <begin position="240"/>
        <end position="272"/>
    </location>
</feature>
<keyword evidence="2" id="KW-0677">Repeat</keyword>
<reference evidence="8" key="1">
    <citation type="submission" date="2025-08" db="UniProtKB">
        <authorList>
            <consortium name="RefSeq"/>
        </authorList>
    </citation>
    <scope>IDENTIFICATION</scope>
</reference>
<sequence>MVLHRVIQAARAGDLSALRKLSSSGCLTVSASITDAQGAGPVHHAARCGRLECLRYLVVEVGLAADARALNRATPAHDAAATGHARELQWLVNQGGCNIEDQDAAGATALHLAARFGRVEVVHWLLLVGSVAEETTDCGAVPAHYAAAKGDLTCLKLLVHQAPGCVNRQTGIGATPLYLACQEGHLHVVEYLVKDCGSDVHLRAHDGMTGLHAAAHMGHHALVIWLATFTDLSLQCQDREGATALHFAASGGHHRILERLLRMGAKVIRDDWGGTPLHDAAENGELECCRILLANQVSPSEQDIDGFTAADLAEYNGHYDCAGYLRAVETCPFSADQPIEELGPVEEDVRGRQAVAWQPSKEDYYRRLSDPGLDYFHNNNKTNMESLKQPETEESLQARYPAPPPEPPLPTSSSSQPQPSAISSVQHVIVASTVVKTLSQSSKEVKTVNLTKVSDKNLAGKINGDKGLLTEMKSMIHLKQSEIVSTQTVSITLPHPLLSAASKMVSFSTEEVKPSEQSTVDPTQNVLGLGGKKLLCEIKSPEASTNASKMVVRHTFSADGISRNKPSEEVITVDLTKNVTLGGKKLLTEIKSSADAAHAVNTYIRFPLLFFKFMFLDHQAGYNGMNVNSLCLKQGKILVKAEVKTVDLVKASDKNLLAGKNLLGDKKFLDNMKSITSLKQTEITTVAVAQANRMVVLPTEEANLSDIDYLVPTHDERGRPIAEWKRQVMVRQLQARLLDEEDQRRKENGTSTSKAVNWRYSQAHNAILGPFGELLTEDDLIYLEKQIQSVSNQKNCEGYETELARLAEELRTILPAPIVNITASTQFRNPNQESQVPLPVWCNRISGIVKSMSLLMANLADGPYSKMPNTELSTVFSQTPDRPTSTRGRREKIESEIQQFGVSVRNLKSNFEGHEEESEEEVPAMSTIQEEGLGLKVRGTQEQPKEMNPAPEADQNSDSGIAYDDSMTDVRETTSLRKERIVVLFLGHWKKSAYTVTLKTREAERRASVEEVVGKPGGTDGSGPQRGSQMPLGHFFKQRSVINKMIGDWRSMISSVPSRQIRRLHRQQAPYSPEQFLPKVDGAMVDYDSLTLDLFMLGYFHILELELPADERKMRHLLCFEVFDHVGRFTWESIREFHKAVMMDIEAGNREWKDGFEDIKVKFFGNVSTTQSELPEVEKQQFLPEVRPVPKVILQTPTPDEGALIKQGTDISSFSNDEICKYIDRSFTFWKDKEAEIFDFE</sequence>
<feature type="repeat" description="ANK" evidence="5">
    <location>
        <begin position="172"/>
        <end position="194"/>
    </location>
</feature>
<dbReference type="SUPFAM" id="SSF48403">
    <property type="entry name" value="Ankyrin repeat"/>
    <property type="match status" value="1"/>
</dbReference>
<keyword evidence="4 5" id="KW-0040">ANK repeat</keyword>
<keyword evidence="3" id="KW-1009">Hearing</keyword>
<proteinExistence type="predicted"/>
<dbReference type="Proteomes" id="UP001652741">
    <property type="component" value="Chromosome ssa10"/>
</dbReference>
<evidence type="ECO:0000313" key="7">
    <source>
        <dbReference type="Proteomes" id="UP001652741"/>
    </source>
</evidence>
<evidence type="ECO:0000256" key="4">
    <source>
        <dbReference type="ARBA" id="ARBA00023043"/>
    </source>
</evidence>
<protein>
    <submittedName>
        <fullName evidence="8">Espin-like protein</fullName>
    </submittedName>
</protein>
<evidence type="ECO:0000256" key="6">
    <source>
        <dbReference type="SAM" id="MobiDB-lite"/>
    </source>
</evidence>
<dbReference type="PROSITE" id="PS50297">
    <property type="entry name" value="ANK_REP_REGION"/>
    <property type="match status" value="4"/>
</dbReference>
<dbReference type="SMART" id="SM00248">
    <property type="entry name" value="ANK"/>
    <property type="match status" value="9"/>
</dbReference>
<organism evidence="7 8">
    <name type="scientific">Salmo salar</name>
    <name type="common">Atlantic salmon</name>
    <dbReference type="NCBI Taxonomy" id="8030"/>
    <lineage>
        <taxon>Eukaryota</taxon>
        <taxon>Metazoa</taxon>
        <taxon>Chordata</taxon>
        <taxon>Craniata</taxon>
        <taxon>Vertebrata</taxon>
        <taxon>Euteleostomi</taxon>
        <taxon>Actinopterygii</taxon>
        <taxon>Neopterygii</taxon>
        <taxon>Teleostei</taxon>
        <taxon>Protacanthopterygii</taxon>
        <taxon>Salmoniformes</taxon>
        <taxon>Salmonidae</taxon>
        <taxon>Salmoninae</taxon>
        <taxon>Salmo</taxon>
    </lineage>
</organism>
<feature type="repeat" description="ANK" evidence="5">
    <location>
        <begin position="272"/>
        <end position="304"/>
    </location>
</feature>
<evidence type="ECO:0000256" key="2">
    <source>
        <dbReference type="ARBA" id="ARBA00022737"/>
    </source>
</evidence>
<dbReference type="InterPro" id="IPR052420">
    <property type="entry name" value="Espin/Espin-like"/>
</dbReference>
<comment type="subcellular location">
    <subcellularLocation>
        <location evidence="1">Cell projection</location>
        <location evidence="1">Stereocilium</location>
    </subcellularLocation>
</comment>